<reference evidence="4 5" key="1">
    <citation type="submission" date="2016-11" db="EMBL/GenBank/DDBJ databases">
        <title>Actinomyces gypaetusis sp. nov. isolated from the vulture Gypaetus barbatus in Qinghai Tibet Plateau China.</title>
        <authorList>
            <person name="Meng X."/>
        </authorList>
    </citation>
    <scope>NUCLEOTIDE SEQUENCE [LARGE SCALE GENOMIC DNA]</scope>
    <source>
        <strain evidence="4 5">VUL4_2</strain>
    </source>
</reference>
<sequence>MSTIEFNQTLLPGNYPIPTEHPEYHSRGGRKTRSKGRLWSMVDSLFVALALGMTFWFAGLLLLSGLELHWQSIVLLILFWAVLAYLALPRMHQLFTTLYVPDYFMARTKTGDGLLGDPVNLALLGSEADIHAAMKKAGWVKADEITLRSSWGIVKSSVTGKSYPEAPVSSLFLFGRRHAFAYQQEVDGSAAQRHHVRFWPTPEDWDLPGGQKVDWLAAGTYDKAVGLSTLTFQVTHKIDDDIDAERDYIINTVRFADPECQVAVLDSFSTPFHDRNGGGDAVWTDGNMPVLDVQGAAQRNPATSSQDEAQQAAGATSENNQNLGIDLDKPLPPASLSLVGFFTILQVVLVGLIGFGVWLTNADMSVTERHETNIGIIIAGAAVLVELVLYLLTVRRHQWARLILLALAALSALNDLLALATYDARDFGHFLTAALSLLIVLALTAPEVRAWVNPTKRARSGDLQSLINS</sequence>
<evidence type="ECO:0000256" key="2">
    <source>
        <dbReference type="SAM" id="Phobius"/>
    </source>
</evidence>
<gene>
    <name evidence="4" type="ORF">BSR29_01160</name>
</gene>
<evidence type="ECO:0000313" key="4">
    <source>
        <dbReference type="EMBL" id="OKL49596.1"/>
    </source>
</evidence>
<keyword evidence="5" id="KW-1185">Reference proteome</keyword>
<accession>A0A1Q5PQ05</accession>
<name>A0A1Q5PQ05_9ACTO</name>
<comment type="caution">
    <text evidence="4">The sequence shown here is derived from an EMBL/GenBank/DDBJ whole genome shotgun (WGS) entry which is preliminary data.</text>
</comment>
<dbReference type="AlphaFoldDB" id="A0A1Q5PQ05"/>
<proteinExistence type="predicted"/>
<feature type="transmembrane region" description="Helical" evidence="2">
    <location>
        <begin position="399"/>
        <end position="421"/>
    </location>
</feature>
<protein>
    <recommendedName>
        <fullName evidence="3">LssY-like C-terminal domain-containing protein</fullName>
    </recommendedName>
</protein>
<dbReference type="OrthoDB" id="3725455at2"/>
<feature type="transmembrane region" description="Helical" evidence="2">
    <location>
        <begin position="372"/>
        <end position="392"/>
    </location>
</feature>
<feature type="transmembrane region" description="Helical" evidence="2">
    <location>
        <begin position="427"/>
        <end position="448"/>
    </location>
</feature>
<dbReference type="STRING" id="1921764.BSR28_01365"/>
<feature type="compositionally biased region" description="Polar residues" evidence="1">
    <location>
        <begin position="300"/>
        <end position="321"/>
    </location>
</feature>
<feature type="transmembrane region" description="Helical" evidence="2">
    <location>
        <begin position="338"/>
        <end position="360"/>
    </location>
</feature>
<keyword evidence="2" id="KW-0812">Transmembrane</keyword>
<organism evidence="4 5">
    <name type="scientific">Boudabousia liubingyangii</name>
    <dbReference type="NCBI Taxonomy" id="1921764"/>
    <lineage>
        <taxon>Bacteria</taxon>
        <taxon>Bacillati</taxon>
        <taxon>Actinomycetota</taxon>
        <taxon>Actinomycetes</taxon>
        <taxon>Actinomycetales</taxon>
        <taxon>Actinomycetaceae</taxon>
        <taxon>Boudabousia</taxon>
    </lineage>
</organism>
<dbReference type="RefSeq" id="WP_073708487.1">
    <property type="nucleotide sequence ID" value="NZ_MQSV01000001.1"/>
</dbReference>
<evidence type="ECO:0000259" key="3">
    <source>
        <dbReference type="Pfam" id="PF14067"/>
    </source>
</evidence>
<evidence type="ECO:0000313" key="5">
    <source>
        <dbReference type="Proteomes" id="UP000186785"/>
    </source>
</evidence>
<keyword evidence="2" id="KW-0472">Membrane</keyword>
<dbReference type="EMBL" id="MQSV01000001">
    <property type="protein sequence ID" value="OKL49596.1"/>
    <property type="molecule type" value="Genomic_DNA"/>
</dbReference>
<evidence type="ECO:0000256" key="1">
    <source>
        <dbReference type="SAM" id="MobiDB-lite"/>
    </source>
</evidence>
<dbReference type="Pfam" id="PF14067">
    <property type="entry name" value="LssY_C"/>
    <property type="match status" value="1"/>
</dbReference>
<dbReference type="InterPro" id="IPR025902">
    <property type="entry name" value="LssY-like-C_dom"/>
</dbReference>
<feature type="region of interest" description="Disordered" evidence="1">
    <location>
        <begin position="296"/>
        <end position="321"/>
    </location>
</feature>
<keyword evidence="2" id="KW-1133">Transmembrane helix</keyword>
<dbReference type="Proteomes" id="UP000186785">
    <property type="component" value="Unassembled WGS sequence"/>
</dbReference>
<feature type="domain" description="LssY-like C-terminal" evidence="3">
    <location>
        <begin position="99"/>
        <end position="288"/>
    </location>
</feature>
<feature type="transmembrane region" description="Helical" evidence="2">
    <location>
        <begin position="68"/>
        <end position="88"/>
    </location>
</feature>
<feature type="transmembrane region" description="Helical" evidence="2">
    <location>
        <begin position="38"/>
        <end position="62"/>
    </location>
</feature>